<dbReference type="PANTHER" id="PTHR23206:SF7">
    <property type="entry name" value="PROTEIN KINASE DOMAIN-CONTAINING PROTEIN"/>
    <property type="match status" value="1"/>
</dbReference>
<feature type="repeat" description="ANK" evidence="3">
    <location>
        <begin position="730"/>
        <end position="762"/>
    </location>
</feature>
<protein>
    <recommendedName>
        <fullName evidence="4">NACHT domain-containing protein</fullName>
    </recommendedName>
</protein>
<dbReference type="GO" id="GO:0005737">
    <property type="term" value="C:cytoplasm"/>
    <property type="evidence" value="ECO:0007669"/>
    <property type="project" value="TreeGrafter"/>
</dbReference>
<evidence type="ECO:0000259" key="4">
    <source>
        <dbReference type="PROSITE" id="PS50837"/>
    </source>
</evidence>
<accession>A0AAJ0G6Y2</accession>
<dbReference type="InterPro" id="IPR056884">
    <property type="entry name" value="NPHP3-like_N"/>
</dbReference>
<dbReference type="PROSITE" id="PS50088">
    <property type="entry name" value="ANK_REPEAT"/>
    <property type="match status" value="6"/>
</dbReference>
<keyword evidence="1" id="KW-0677">Repeat</keyword>
<dbReference type="Pfam" id="PF12796">
    <property type="entry name" value="Ank_2"/>
    <property type="match status" value="4"/>
</dbReference>
<dbReference type="InterPro" id="IPR007111">
    <property type="entry name" value="NACHT_NTPase"/>
</dbReference>
<dbReference type="Pfam" id="PF24883">
    <property type="entry name" value="NPHP3_N"/>
    <property type="match status" value="1"/>
</dbReference>
<feature type="repeat" description="ANK" evidence="3">
    <location>
        <begin position="766"/>
        <end position="795"/>
    </location>
</feature>
<dbReference type="InterPro" id="IPR051631">
    <property type="entry name" value="Ankyrin-KH/SAM_domain"/>
</dbReference>
<feature type="repeat" description="ANK" evidence="3">
    <location>
        <begin position="961"/>
        <end position="993"/>
    </location>
</feature>
<sequence>MDPGTAVGIASLGFQVCQGLLAYYDGWKGYGPDITNAYNYIAELAKTLMHLRDSLENERLDGARTARMKSCLQSCEEGLTRLSKKLQKLQTYTEPEGLRQKTWDKIQKAWYPCRASTLVKLRETVDDVHHRLTLAILALQLDISAGCQGTLAQVAADTRETAERTVTIESFVAQVCAQNERLLGTQQSDRFGKIVDWLSPPDSWMSHALARQRHEPGTGAWLLQSDRYRRWKAGEINHLWLHGKAGSGKTVLCSTVIEDIRVHCENATDSGYGMFYFSFSDNQKQSYENLLLSLVVQFAWKESVLSLLRQEYERPDRRLPGPEKLENILLSSTYSYKETFILIDALDECPEDGNIRQNVLGCLERLSQRAPNLKLFASSRELRDVRETMEVLVSEPLPVATCSVDRDIQSWVSTELSRDRRLARLDVATKASIQQVIAQKANGMFRWAYCQLQELKKLKSAKPKYVREILSSLPATLDETYERMLASIGAMYHAEALTLLRWLAFSQRPLSLAELAEAAIIDPSGDGTVDFENRGDVQDVLDILSGLITTSEIEKNNDTEKALGVAQSTAFFLPHGQATKMKLAHFSVKEYLISDRSNHSYPRLQQGREHQQIARSCLAYLQYYSSSDFKKLTDQDFSTFPLLEYASSLWFFHSRQQRDVDCRWELRLLSSEDCKKDWLLAYNPDLQSIGNFCGFNNMGCGLYYAALLGLENVVEVFTVAGTDVDSEGGRHGNALQAASREGHERIVQMLIKRGSRVNATVGVYGNALQAASRGGHKKIVEMLIANGADVNAHGGIRDNALHAASYWGHGDVVELLIDKGADVNACGGKYGNALQAASYTGAEPVVGMLAQRGADINARGGKHGHALQAASLQGHQNIVEMLIGQGVDVNAQGGCSGNALMAASSEGHEKIVQMLLHHGVDIDAPGGDFGSALQAASFEGHDNVARVLIDAGANICAQGGNYNDALQAASISGHEKVVEMLIDAGADVNAQGGEYGNALQAAWLEGHAKILGMLIFNGAVVEYGPEFVERMMERGDLCNPPEHLCSIATLFTDDLESGSGPTIEHLQFV</sequence>
<dbReference type="SUPFAM" id="SSF48403">
    <property type="entry name" value="Ankyrin repeat"/>
    <property type="match status" value="1"/>
</dbReference>
<dbReference type="SUPFAM" id="SSF52540">
    <property type="entry name" value="P-loop containing nucleoside triphosphate hydrolases"/>
    <property type="match status" value="1"/>
</dbReference>
<organism evidence="5 6">
    <name type="scientific">Extremus antarcticus</name>
    <dbReference type="NCBI Taxonomy" id="702011"/>
    <lineage>
        <taxon>Eukaryota</taxon>
        <taxon>Fungi</taxon>
        <taxon>Dikarya</taxon>
        <taxon>Ascomycota</taxon>
        <taxon>Pezizomycotina</taxon>
        <taxon>Dothideomycetes</taxon>
        <taxon>Dothideomycetidae</taxon>
        <taxon>Mycosphaerellales</taxon>
        <taxon>Extremaceae</taxon>
        <taxon>Extremus</taxon>
    </lineage>
</organism>
<dbReference type="AlphaFoldDB" id="A0AAJ0G6Y2"/>
<keyword evidence="6" id="KW-1185">Reference proteome</keyword>
<comment type="caution">
    <text evidence="5">The sequence shown here is derived from an EMBL/GenBank/DDBJ whole genome shotgun (WGS) entry which is preliminary data.</text>
</comment>
<proteinExistence type="predicted"/>
<reference evidence="5" key="1">
    <citation type="submission" date="2023-04" db="EMBL/GenBank/DDBJ databases">
        <title>Black Yeasts Isolated from many extreme environments.</title>
        <authorList>
            <person name="Coleine C."/>
            <person name="Stajich J.E."/>
            <person name="Selbmann L."/>
        </authorList>
    </citation>
    <scope>NUCLEOTIDE SEQUENCE</scope>
    <source>
        <strain evidence="5">CCFEE 5312</strain>
    </source>
</reference>
<dbReference type="SMART" id="SM00248">
    <property type="entry name" value="ANK"/>
    <property type="match status" value="9"/>
</dbReference>
<keyword evidence="2 3" id="KW-0040">ANK repeat</keyword>
<dbReference type="InterPro" id="IPR036770">
    <property type="entry name" value="Ankyrin_rpt-contain_sf"/>
</dbReference>
<dbReference type="InterPro" id="IPR027417">
    <property type="entry name" value="P-loop_NTPase"/>
</dbReference>
<feature type="repeat" description="ANK" evidence="3">
    <location>
        <begin position="796"/>
        <end position="828"/>
    </location>
</feature>
<evidence type="ECO:0000256" key="3">
    <source>
        <dbReference type="PROSITE-ProRule" id="PRU00023"/>
    </source>
</evidence>
<dbReference type="PANTHER" id="PTHR23206">
    <property type="entry name" value="MASK PROTEIN"/>
    <property type="match status" value="1"/>
</dbReference>
<evidence type="ECO:0000256" key="1">
    <source>
        <dbReference type="ARBA" id="ARBA00022737"/>
    </source>
</evidence>
<dbReference type="InterPro" id="IPR002110">
    <property type="entry name" value="Ankyrin_rpt"/>
</dbReference>
<dbReference type="EMBL" id="JAWDJX010000104">
    <property type="protein sequence ID" value="KAK3046242.1"/>
    <property type="molecule type" value="Genomic_DNA"/>
</dbReference>
<evidence type="ECO:0000313" key="6">
    <source>
        <dbReference type="Proteomes" id="UP001271007"/>
    </source>
</evidence>
<dbReference type="Proteomes" id="UP001271007">
    <property type="component" value="Unassembled WGS sequence"/>
</dbReference>
<dbReference type="Gene3D" id="1.25.40.20">
    <property type="entry name" value="Ankyrin repeat-containing domain"/>
    <property type="match status" value="1"/>
</dbReference>
<feature type="repeat" description="ANK" evidence="3">
    <location>
        <begin position="862"/>
        <end position="894"/>
    </location>
</feature>
<name>A0AAJ0G6Y2_9PEZI</name>
<dbReference type="PROSITE" id="PS50837">
    <property type="entry name" value="NACHT"/>
    <property type="match status" value="1"/>
</dbReference>
<feature type="repeat" description="ANK" evidence="3">
    <location>
        <begin position="895"/>
        <end position="927"/>
    </location>
</feature>
<evidence type="ECO:0000256" key="2">
    <source>
        <dbReference type="ARBA" id="ARBA00023043"/>
    </source>
</evidence>
<gene>
    <name evidence="5" type="ORF">LTR09_012267</name>
</gene>
<evidence type="ECO:0000313" key="5">
    <source>
        <dbReference type="EMBL" id="KAK3046242.1"/>
    </source>
</evidence>
<dbReference type="Gene3D" id="3.40.50.300">
    <property type="entry name" value="P-loop containing nucleotide triphosphate hydrolases"/>
    <property type="match status" value="1"/>
</dbReference>
<feature type="domain" description="NACHT" evidence="4">
    <location>
        <begin position="237"/>
        <end position="380"/>
    </location>
</feature>
<dbReference type="PROSITE" id="PS50297">
    <property type="entry name" value="ANK_REP_REGION"/>
    <property type="match status" value="4"/>
</dbReference>